<evidence type="ECO:0000256" key="3">
    <source>
        <dbReference type="ARBA" id="ARBA00022692"/>
    </source>
</evidence>
<evidence type="ECO:0000256" key="2">
    <source>
        <dbReference type="ARBA" id="ARBA00022475"/>
    </source>
</evidence>
<protein>
    <recommendedName>
        <fullName evidence="6">TVP38/TMEM64 family membrane protein</fullName>
    </recommendedName>
</protein>
<dbReference type="GO" id="GO:0005886">
    <property type="term" value="C:plasma membrane"/>
    <property type="evidence" value="ECO:0007669"/>
    <property type="project" value="UniProtKB-SubCell"/>
</dbReference>
<dbReference type="PANTHER" id="PTHR12677">
    <property type="entry name" value="GOLGI APPARATUS MEMBRANE PROTEIN TVP38-RELATED"/>
    <property type="match status" value="1"/>
</dbReference>
<feature type="transmembrane region" description="Helical" evidence="6">
    <location>
        <begin position="179"/>
        <end position="196"/>
    </location>
</feature>
<evidence type="ECO:0000313" key="8">
    <source>
        <dbReference type="EMBL" id="ABN60150.1"/>
    </source>
</evidence>
<dbReference type="InterPro" id="IPR015414">
    <property type="entry name" value="TMEM64"/>
</dbReference>
<feature type="transmembrane region" description="Helical" evidence="6">
    <location>
        <begin position="20"/>
        <end position="39"/>
    </location>
</feature>
<keyword evidence="2 6" id="KW-1003">Cell membrane</keyword>
<feature type="transmembrane region" description="Helical" evidence="6">
    <location>
        <begin position="139"/>
        <end position="159"/>
    </location>
</feature>
<reference evidence="8 9" key="1">
    <citation type="submission" date="2007-02" db="EMBL/GenBank/DDBJ databases">
        <title>Complete sequence of chromosome of Shewanella baltica OS155.</title>
        <authorList>
            <consortium name="US DOE Joint Genome Institute"/>
            <person name="Copeland A."/>
            <person name="Lucas S."/>
            <person name="Lapidus A."/>
            <person name="Barry K."/>
            <person name="Detter J.C."/>
            <person name="Glavina del Rio T."/>
            <person name="Hammon N."/>
            <person name="Israni S."/>
            <person name="Dalin E."/>
            <person name="Tice H."/>
            <person name="Pitluck S."/>
            <person name="Sims D.R."/>
            <person name="Brettin T."/>
            <person name="Bruce D."/>
            <person name="Han C."/>
            <person name="Tapia R."/>
            <person name="Brainard J."/>
            <person name="Schmutz J."/>
            <person name="Larimer F."/>
            <person name="Land M."/>
            <person name="Hauser L."/>
            <person name="Kyrpides N."/>
            <person name="Mikhailova N."/>
            <person name="Brettar I."/>
            <person name="Klappenbach J."/>
            <person name="Konstantinidis K."/>
            <person name="Rodrigues J."/>
            <person name="Tiedje J."/>
            <person name="Richardson P."/>
        </authorList>
    </citation>
    <scope>NUCLEOTIDE SEQUENCE [LARGE SCALE GENOMIC DNA]</scope>
    <source>
        <strain evidence="9">OS155 / ATCC BAA-1091</strain>
    </source>
</reference>
<sequence precursor="true">MIAILNEYFVTLINWVQSAGWIGLLSYGLLFIIATSLFVPASLMAATAGFLFGPVIGSLLISCVGVLTAAIGFAIGSHAKHSWGLSPMKSRAGIRIIKEAMEKQAFRSVLLLRLSSVIPFAPMNYVLGGSKITFGRFVFASWLGMFPGTVVYVYMGSILPSVNQLLGDDNIALKSAHPTLFWTGFIVSVLVLALLARTATQALKRDAIDVEKLTNNVSSK</sequence>
<dbReference type="PANTHER" id="PTHR12677:SF59">
    <property type="entry name" value="GOLGI APPARATUS MEMBRANE PROTEIN TVP38-RELATED"/>
    <property type="match status" value="1"/>
</dbReference>
<keyword evidence="3 6" id="KW-0812">Transmembrane</keyword>
<dbReference type="AlphaFoldDB" id="A3D087"/>
<dbReference type="EMBL" id="CP000563">
    <property type="protein sequence ID" value="ABN60150.1"/>
    <property type="molecule type" value="Genomic_DNA"/>
</dbReference>
<comment type="similarity">
    <text evidence="6">Belongs to the TVP38/TMEM64 family.</text>
</comment>
<evidence type="ECO:0000256" key="4">
    <source>
        <dbReference type="ARBA" id="ARBA00022989"/>
    </source>
</evidence>
<dbReference type="Proteomes" id="UP000001557">
    <property type="component" value="Chromosome"/>
</dbReference>
<accession>A3D087</accession>
<dbReference type="InterPro" id="IPR032816">
    <property type="entry name" value="VTT_dom"/>
</dbReference>
<feature type="transmembrane region" description="Helical" evidence="6">
    <location>
        <begin position="51"/>
        <end position="75"/>
    </location>
</feature>
<proteinExistence type="inferred from homology"/>
<keyword evidence="4 6" id="KW-1133">Transmembrane helix</keyword>
<gene>
    <name evidence="8" type="ordered locus">Sbal_0621</name>
</gene>
<comment type="caution">
    <text evidence="6">Lacks conserved residue(s) required for the propagation of feature annotation.</text>
</comment>
<evidence type="ECO:0000259" key="7">
    <source>
        <dbReference type="Pfam" id="PF09335"/>
    </source>
</evidence>
<keyword evidence="9" id="KW-1185">Reference proteome</keyword>
<feature type="domain" description="VTT" evidence="7">
    <location>
        <begin position="39"/>
        <end position="157"/>
    </location>
</feature>
<dbReference type="RefSeq" id="WP_011845769.1">
    <property type="nucleotide sequence ID" value="NC_009052.1"/>
</dbReference>
<dbReference type="KEGG" id="sbl:Sbal_0621"/>
<evidence type="ECO:0000313" key="9">
    <source>
        <dbReference type="Proteomes" id="UP000001557"/>
    </source>
</evidence>
<evidence type="ECO:0000256" key="6">
    <source>
        <dbReference type="RuleBase" id="RU366058"/>
    </source>
</evidence>
<dbReference type="STRING" id="325240.Sbal_0621"/>
<organism evidence="8 9">
    <name type="scientific">Shewanella baltica (strain OS155 / ATCC BAA-1091)</name>
    <dbReference type="NCBI Taxonomy" id="325240"/>
    <lineage>
        <taxon>Bacteria</taxon>
        <taxon>Pseudomonadati</taxon>
        <taxon>Pseudomonadota</taxon>
        <taxon>Gammaproteobacteria</taxon>
        <taxon>Alteromonadales</taxon>
        <taxon>Shewanellaceae</taxon>
        <taxon>Shewanella</taxon>
    </lineage>
</organism>
<dbReference type="HOGENOM" id="CLU_038944_3_2_6"/>
<name>A3D087_SHEB5</name>
<evidence type="ECO:0000256" key="5">
    <source>
        <dbReference type="ARBA" id="ARBA00023136"/>
    </source>
</evidence>
<evidence type="ECO:0000256" key="1">
    <source>
        <dbReference type="ARBA" id="ARBA00004651"/>
    </source>
</evidence>
<comment type="subcellular location">
    <subcellularLocation>
        <location evidence="1 6">Cell membrane</location>
        <topology evidence="1 6">Multi-pass membrane protein</topology>
    </subcellularLocation>
</comment>
<dbReference type="OrthoDB" id="9800167at2"/>
<keyword evidence="5 6" id="KW-0472">Membrane</keyword>
<dbReference type="Pfam" id="PF09335">
    <property type="entry name" value="VTT_dom"/>
    <property type="match status" value="1"/>
</dbReference>